<evidence type="ECO:0000259" key="8">
    <source>
        <dbReference type="PROSITE" id="PS50928"/>
    </source>
</evidence>
<evidence type="ECO:0000256" key="1">
    <source>
        <dbReference type="ARBA" id="ARBA00004651"/>
    </source>
</evidence>
<comment type="similarity">
    <text evidence="7">Belongs to the binding-protein-dependent transport system permease family.</text>
</comment>
<feature type="transmembrane region" description="Helical" evidence="7">
    <location>
        <begin position="66"/>
        <end position="85"/>
    </location>
</feature>
<dbReference type="SUPFAM" id="SSF161098">
    <property type="entry name" value="MetI-like"/>
    <property type="match status" value="1"/>
</dbReference>
<sequence length="362" mass="40323">MVKTSPGAADTAVEEELILSGSEEGALAAPGTEAAPVSDAAAVKENMARIKKIGHVPWKKDFKTNWVIYCLFLPVLVWLILFHYLPIGFSIPLAFKDYKDYLGIFESPWNGWENFRYLFTGGGVGGSEFLLALRNTFAIGGLNLTIGFIVPVLFALLVSQLRFKKYKRVCQMLSYLPNFVASVVIVQIMQNLLDRDGALTMMFHNLFGAPNTNWLADDTPAFWGWYILFSVWQGFGYGSITYVSAISNISEDLYEAAAIDGANRWQMMWKITLPGIMPLILMLWLLQIGVVFKVGFDRTFLLYNASTNADVCDTLFSYTMRMTLNGNLGIATVSSLFQSVVGTVLMLFGNWISRKSAGVSMF</sequence>
<dbReference type="CDD" id="cd06261">
    <property type="entry name" value="TM_PBP2"/>
    <property type="match status" value="1"/>
</dbReference>
<keyword evidence="4 7" id="KW-0812">Transmembrane</keyword>
<protein>
    <submittedName>
        <fullName evidence="9">ABC transporter permease subunit</fullName>
    </submittedName>
</protein>
<keyword evidence="6 7" id="KW-0472">Membrane</keyword>
<dbReference type="Gene3D" id="1.10.3720.10">
    <property type="entry name" value="MetI-like"/>
    <property type="match status" value="1"/>
</dbReference>
<proteinExistence type="inferred from homology"/>
<dbReference type="GO" id="GO:0005886">
    <property type="term" value="C:plasma membrane"/>
    <property type="evidence" value="ECO:0007669"/>
    <property type="project" value="UniProtKB-SubCell"/>
</dbReference>
<evidence type="ECO:0000256" key="2">
    <source>
        <dbReference type="ARBA" id="ARBA00022448"/>
    </source>
</evidence>
<dbReference type="PANTHER" id="PTHR43227:SF11">
    <property type="entry name" value="BLL4140 PROTEIN"/>
    <property type="match status" value="1"/>
</dbReference>
<evidence type="ECO:0000256" key="3">
    <source>
        <dbReference type="ARBA" id="ARBA00022475"/>
    </source>
</evidence>
<reference evidence="9" key="2">
    <citation type="submission" date="2021-04" db="EMBL/GenBank/DDBJ databases">
        <authorList>
            <person name="Gilroy R."/>
        </authorList>
    </citation>
    <scope>NUCLEOTIDE SEQUENCE</scope>
    <source>
        <strain evidence="9">ChiW7-2402</strain>
    </source>
</reference>
<feature type="transmembrane region" description="Helical" evidence="7">
    <location>
        <begin position="271"/>
        <end position="292"/>
    </location>
</feature>
<keyword evidence="5 7" id="KW-1133">Transmembrane helix</keyword>
<feature type="transmembrane region" description="Helical" evidence="7">
    <location>
        <begin position="223"/>
        <end position="243"/>
    </location>
</feature>
<dbReference type="PROSITE" id="PS50928">
    <property type="entry name" value="ABC_TM1"/>
    <property type="match status" value="1"/>
</dbReference>
<evidence type="ECO:0000256" key="5">
    <source>
        <dbReference type="ARBA" id="ARBA00022989"/>
    </source>
</evidence>
<organism evidence="9 10">
    <name type="scientific">Candidatus Gallimonas intestinavium</name>
    <dbReference type="NCBI Taxonomy" id="2838603"/>
    <lineage>
        <taxon>Bacteria</taxon>
        <taxon>Bacillati</taxon>
        <taxon>Bacillota</taxon>
        <taxon>Clostridia</taxon>
        <taxon>Candidatus Gallimonas</taxon>
    </lineage>
</organism>
<reference evidence="9" key="1">
    <citation type="journal article" date="2021" name="PeerJ">
        <title>Extensive microbial diversity within the chicken gut microbiome revealed by metagenomics and culture.</title>
        <authorList>
            <person name="Gilroy R."/>
            <person name="Ravi A."/>
            <person name="Getino M."/>
            <person name="Pursley I."/>
            <person name="Horton D.L."/>
            <person name="Alikhan N.F."/>
            <person name="Baker D."/>
            <person name="Gharbi K."/>
            <person name="Hall N."/>
            <person name="Watson M."/>
            <person name="Adriaenssens E.M."/>
            <person name="Foster-Nyarko E."/>
            <person name="Jarju S."/>
            <person name="Secka A."/>
            <person name="Antonio M."/>
            <person name="Oren A."/>
            <person name="Chaudhuri R.R."/>
            <person name="La Ragione R."/>
            <person name="Hildebrand F."/>
            <person name="Pallen M.J."/>
        </authorList>
    </citation>
    <scope>NUCLEOTIDE SEQUENCE</scope>
    <source>
        <strain evidence="9">ChiW7-2402</strain>
    </source>
</reference>
<evidence type="ECO:0000313" key="10">
    <source>
        <dbReference type="Proteomes" id="UP000824102"/>
    </source>
</evidence>
<evidence type="ECO:0000313" key="9">
    <source>
        <dbReference type="EMBL" id="HIZ72945.1"/>
    </source>
</evidence>
<comment type="subcellular location">
    <subcellularLocation>
        <location evidence="1 7">Cell membrane</location>
        <topology evidence="1 7">Multi-pass membrane protein</topology>
    </subcellularLocation>
</comment>
<feature type="transmembrane region" description="Helical" evidence="7">
    <location>
        <begin position="173"/>
        <end position="193"/>
    </location>
</feature>
<evidence type="ECO:0000256" key="7">
    <source>
        <dbReference type="RuleBase" id="RU363032"/>
    </source>
</evidence>
<dbReference type="InterPro" id="IPR000515">
    <property type="entry name" value="MetI-like"/>
</dbReference>
<keyword evidence="3" id="KW-1003">Cell membrane</keyword>
<dbReference type="InterPro" id="IPR035906">
    <property type="entry name" value="MetI-like_sf"/>
</dbReference>
<comment type="caution">
    <text evidence="9">The sequence shown here is derived from an EMBL/GenBank/DDBJ whole genome shotgun (WGS) entry which is preliminary data.</text>
</comment>
<feature type="transmembrane region" description="Helical" evidence="7">
    <location>
        <begin position="328"/>
        <end position="352"/>
    </location>
</feature>
<dbReference type="EMBL" id="DXBB01000073">
    <property type="protein sequence ID" value="HIZ72945.1"/>
    <property type="molecule type" value="Genomic_DNA"/>
</dbReference>
<evidence type="ECO:0000256" key="4">
    <source>
        <dbReference type="ARBA" id="ARBA00022692"/>
    </source>
</evidence>
<dbReference type="Proteomes" id="UP000824102">
    <property type="component" value="Unassembled WGS sequence"/>
</dbReference>
<gene>
    <name evidence="9" type="ORF">H9964_05145</name>
</gene>
<keyword evidence="2 7" id="KW-0813">Transport</keyword>
<dbReference type="PANTHER" id="PTHR43227">
    <property type="entry name" value="BLL4140 PROTEIN"/>
    <property type="match status" value="1"/>
</dbReference>
<dbReference type="GO" id="GO:0055085">
    <property type="term" value="P:transmembrane transport"/>
    <property type="evidence" value="ECO:0007669"/>
    <property type="project" value="InterPro"/>
</dbReference>
<feature type="domain" description="ABC transmembrane type-1" evidence="8">
    <location>
        <begin position="133"/>
        <end position="349"/>
    </location>
</feature>
<dbReference type="Pfam" id="PF00528">
    <property type="entry name" value="BPD_transp_1"/>
    <property type="match status" value="1"/>
</dbReference>
<evidence type="ECO:0000256" key="6">
    <source>
        <dbReference type="ARBA" id="ARBA00023136"/>
    </source>
</evidence>
<dbReference type="AlphaFoldDB" id="A0A9D2G5Y6"/>
<name>A0A9D2G5Y6_9FIRM</name>
<dbReference type="InterPro" id="IPR050809">
    <property type="entry name" value="UgpAE/MalFG_permease"/>
</dbReference>
<feature type="transmembrane region" description="Helical" evidence="7">
    <location>
        <begin position="137"/>
        <end position="161"/>
    </location>
</feature>
<accession>A0A9D2G5Y6</accession>